<keyword evidence="3" id="KW-0804">Transcription</keyword>
<dbReference type="RefSeq" id="WP_012999340.1">
    <property type="nucleotide sequence ID" value="NC_013929.1"/>
</dbReference>
<evidence type="ECO:0000259" key="4">
    <source>
        <dbReference type="PROSITE" id="PS50949"/>
    </source>
</evidence>
<dbReference type="PANTHER" id="PTHR43537:SF5">
    <property type="entry name" value="UXU OPERON TRANSCRIPTIONAL REGULATOR"/>
    <property type="match status" value="1"/>
</dbReference>
<dbReference type="InterPro" id="IPR036390">
    <property type="entry name" value="WH_DNA-bd_sf"/>
</dbReference>
<accession>C9ZA19</accession>
<dbReference type="Proteomes" id="UP000001444">
    <property type="component" value="Chromosome"/>
</dbReference>
<keyword evidence="2" id="KW-0238">DNA-binding</keyword>
<dbReference type="PROSITE" id="PS50949">
    <property type="entry name" value="HTH_GNTR"/>
    <property type="match status" value="2"/>
</dbReference>
<dbReference type="InterPro" id="IPR000524">
    <property type="entry name" value="Tscrpt_reg_HTH_GntR"/>
</dbReference>
<evidence type="ECO:0000256" key="1">
    <source>
        <dbReference type="ARBA" id="ARBA00023015"/>
    </source>
</evidence>
<dbReference type="InterPro" id="IPR036388">
    <property type="entry name" value="WH-like_DNA-bd_sf"/>
</dbReference>
<sequence>MPEVLRRHHSGLPAAAMSSAVHDASLLADVIDEWGGADEKGACRIARLVEEDLIARGWPQDASLGSEVELAERYGVGRAVVREAVRILEVRGTARMVRGPSGPNSGLRVREVDHTRTAKFLMGFVLFFGTTEPQLVEAEEAIQRVRNGLSDDVRNDADLIVGQVSVALDLFDDVLGAIRQMMSGNGAIPGNPTVLFAPEVLNRSRAGQITERILRECTAEQWVQGHRLGSEEDLCFRYGVDRGAFRQAVRILESAGAAETYCGRGRGLVSRTPRAGAVARLVACLLASSGIHPDIVMRIFRLLSVEMVALAAERATPTTCQQIATALSSLRRALDQGANTGLASIFAVEEAALEAVDNPLLDILTQSLRGYPPARIPERISVLSIMNQLYLPLTRPVLAAFRKNDPQAARSAQRARVETFSNVIRSLL</sequence>
<dbReference type="InterPro" id="IPR011711">
    <property type="entry name" value="GntR_C"/>
</dbReference>
<dbReference type="eggNOG" id="COG2186">
    <property type="taxonomic scope" value="Bacteria"/>
</dbReference>
<evidence type="ECO:0000256" key="2">
    <source>
        <dbReference type="ARBA" id="ARBA00023125"/>
    </source>
</evidence>
<dbReference type="SMART" id="SM00345">
    <property type="entry name" value="HTH_GNTR"/>
    <property type="match status" value="2"/>
</dbReference>
<dbReference type="GO" id="GO:0003677">
    <property type="term" value="F:DNA binding"/>
    <property type="evidence" value="ECO:0007669"/>
    <property type="project" value="UniProtKB-KW"/>
</dbReference>
<keyword evidence="1" id="KW-0805">Transcription regulation</keyword>
<feature type="domain" description="HTH gntR-type" evidence="4">
    <location>
        <begin position="39"/>
        <end position="112"/>
    </location>
</feature>
<organism evidence="5 6">
    <name type="scientific">Streptomyces scabiei (strain 87.22)</name>
    <dbReference type="NCBI Taxonomy" id="680198"/>
    <lineage>
        <taxon>Bacteria</taxon>
        <taxon>Bacillati</taxon>
        <taxon>Actinomycetota</taxon>
        <taxon>Actinomycetes</taxon>
        <taxon>Kitasatosporales</taxon>
        <taxon>Streptomycetaceae</taxon>
        <taxon>Streptomyces</taxon>
    </lineage>
</organism>
<name>C9ZA19_STRSW</name>
<dbReference type="Gene3D" id="1.20.120.530">
    <property type="entry name" value="GntR ligand-binding domain-like"/>
    <property type="match status" value="1"/>
</dbReference>
<reference evidence="5 6" key="1">
    <citation type="journal article" date="2010" name="Mol. Plant Microbe Interact.">
        <title>Streptomyces scabies 87-22 contains a coronafacic acid-like biosynthetic cluster that contributes to plant-microbe interactions.</title>
        <authorList>
            <person name="Bignell D.R."/>
            <person name="Seipke R.F."/>
            <person name="Huguet-Tapia J.C."/>
            <person name="Chambers A.H."/>
            <person name="Parry R.J."/>
            <person name="Loria R."/>
        </authorList>
    </citation>
    <scope>NUCLEOTIDE SEQUENCE [LARGE SCALE GENOMIC DNA]</scope>
    <source>
        <strain evidence="5 6">87.22</strain>
    </source>
</reference>
<evidence type="ECO:0000256" key="3">
    <source>
        <dbReference type="ARBA" id="ARBA00023163"/>
    </source>
</evidence>
<dbReference type="InterPro" id="IPR008920">
    <property type="entry name" value="TF_FadR/GntR_C"/>
</dbReference>
<dbReference type="KEGG" id="scb:SCAB_14661"/>
<dbReference type="AlphaFoldDB" id="C9ZA19"/>
<dbReference type="SUPFAM" id="SSF46785">
    <property type="entry name" value="Winged helix' DNA-binding domain"/>
    <property type="match status" value="2"/>
</dbReference>
<evidence type="ECO:0000313" key="6">
    <source>
        <dbReference type="Proteomes" id="UP000001444"/>
    </source>
</evidence>
<keyword evidence="6" id="KW-1185">Reference proteome</keyword>
<dbReference type="HOGENOM" id="CLU_640795_0_0_11"/>
<evidence type="ECO:0000313" key="5">
    <source>
        <dbReference type="EMBL" id="CBG68614.1"/>
    </source>
</evidence>
<proteinExistence type="predicted"/>
<protein>
    <recommendedName>
        <fullName evidence="4">HTH gntR-type domain-containing protein</fullName>
    </recommendedName>
</protein>
<dbReference type="Gene3D" id="1.10.10.10">
    <property type="entry name" value="Winged helix-like DNA-binding domain superfamily/Winged helix DNA-binding domain"/>
    <property type="match status" value="2"/>
</dbReference>
<dbReference type="PANTHER" id="PTHR43537">
    <property type="entry name" value="TRANSCRIPTIONAL REGULATOR, GNTR FAMILY"/>
    <property type="match status" value="1"/>
</dbReference>
<dbReference type="STRING" id="680198.SCAB_14661"/>
<gene>
    <name evidence="5" type="ordered locus">SCAB_14661</name>
</gene>
<dbReference type="Pfam" id="PF00392">
    <property type="entry name" value="GntR"/>
    <property type="match status" value="1"/>
</dbReference>
<feature type="domain" description="HTH gntR-type" evidence="4">
    <location>
        <begin position="203"/>
        <end position="271"/>
    </location>
</feature>
<dbReference type="GO" id="GO:0003700">
    <property type="term" value="F:DNA-binding transcription factor activity"/>
    <property type="evidence" value="ECO:0007669"/>
    <property type="project" value="InterPro"/>
</dbReference>
<dbReference type="GeneID" id="24306970"/>
<dbReference type="EMBL" id="FN554889">
    <property type="protein sequence ID" value="CBG68614.1"/>
    <property type="molecule type" value="Genomic_DNA"/>
</dbReference>
<dbReference type="Pfam" id="PF07729">
    <property type="entry name" value="FCD"/>
    <property type="match status" value="1"/>
</dbReference>